<evidence type="ECO:0000313" key="4">
    <source>
        <dbReference type="Proteomes" id="UP001589789"/>
    </source>
</evidence>
<dbReference type="InterPro" id="IPR002925">
    <property type="entry name" value="Dienelactn_hydro"/>
</dbReference>
<feature type="region of interest" description="Disordered" evidence="1">
    <location>
        <begin position="1"/>
        <end position="20"/>
    </location>
</feature>
<dbReference type="RefSeq" id="WP_377057041.1">
    <property type="nucleotide sequence ID" value="NZ_JBHLVZ010000114.1"/>
</dbReference>
<dbReference type="EC" id="3.1.-.-" evidence="3"/>
<dbReference type="InterPro" id="IPR029058">
    <property type="entry name" value="AB_hydrolase_fold"/>
</dbReference>
<sequence>MDRLPDAPMPDTPPAGEMISPPLFERLGRRGFVGSAGAAAGYTLAAGPVMAQTIVTTPADGLVAGEVVIEAGDRALPGYRARPASGRDWPVVLVCQEIFGLHEYIKDVCRRLAREGYLAVAPDYYVRQGDAAAAPDVAGAAAIAGRKPDDELFRDLDATLAWAGMDGGSAEKMAIIGFCRGGRNVWAYAAQNARLKAGVAWYGPVAGQASALTPRVPLDMAGEIKCPILGLYGEADTGIPVDSLREMEKRMREAGKRFTLVIYPGAPHGFHADYRPSYRPEQAQAGWRLMLDFLRGNGVG</sequence>
<gene>
    <name evidence="3" type="ORF">ACFFIC_29030</name>
</gene>
<dbReference type="EMBL" id="JBHLVZ010000114">
    <property type="protein sequence ID" value="MFC0389560.1"/>
    <property type="molecule type" value="Genomic_DNA"/>
</dbReference>
<dbReference type="SUPFAM" id="SSF53474">
    <property type="entry name" value="alpha/beta-Hydrolases"/>
    <property type="match status" value="1"/>
</dbReference>
<dbReference type="InterPro" id="IPR051049">
    <property type="entry name" value="Dienelactone_hydrolase-like"/>
</dbReference>
<dbReference type="PROSITE" id="PS51318">
    <property type="entry name" value="TAT"/>
    <property type="match status" value="1"/>
</dbReference>
<dbReference type="GO" id="GO:0016787">
    <property type="term" value="F:hydrolase activity"/>
    <property type="evidence" value="ECO:0007669"/>
    <property type="project" value="UniProtKB-KW"/>
</dbReference>
<accession>A0ABV6J3P5</accession>
<evidence type="ECO:0000256" key="1">
    <source>
        <dbReference type="SAM" id="MobiDB-lite"/>
    </source>
</evidence>
<keyword evidence="4" id="KW-1185">Reference proteome</keyword>
<keyword evidence="3" id="KW-0378">Hydrolase</keyword>
<dbReference type="Gene3D" id="3.40.50.1820">
    <property type="entry name" value="alpha/beta hydrolase"/>
    <property type="match status" value="1"/>
</dbReference>
<reference evidence="3 4" key="1">
    <citation type="submission" date="2024-09" db="EMBL/GenBank/DDBJ databases">
        <authorList>
            <person name="Sun Q."/>
            <person name="Mori K."/>
        </authorList>
    </citation>
    <scope>NUCLEOTIDE SEQUENCE [LARGE SCALE GENOMIC DNA]</scope>
    <source>
        <strain evidence="3 4">CCM 7468</strain>
    </source>
</reference>
<proteinExistence type="predicted"/>
<organism evidence="3 4">
    <name type="scientific">Muricoccus vinaceus</name>
    <dbReference type="NCBI Taxonomy" id="424704"/>
    <lineage>
        <taxon>Bacteria</taxon>
        <taxon>Pseudomonadati</taxon>
        <taxon>Pseudomonadota</taxon>
        <taxon>Alphaproteobacteria</taxon>
        <taxon>Acetobacterales</taxon>
        <taxon>Roseomonadaceae</taxon>
        <taxon>Muricoccus</taxon>
    </lineage>
</organism>
<evidence type="ECO:0000259" key="2">
    <source>
        <dbReference type="Pfam" id="PF01738"/>
    </source>
</evidence>
<dbReference type="PANTHER" id="PTHR46623:SF6">
    <property type="entry name" value="ALPHA_BETA-HYDROLASES SUPERFAMILY PROTEIN"/>
    <property type="match status" value="1"/>
</dbReference>
<dbReference type="InterPro" id="IPR006311">
    <property type="entry name" value="TAT_signal"/>
</dbReference>
<feature type="domain" description="Dienelactone hydrolase" evidence="2">
    <location>
        <begin position="77"/>
        <end position="295"/>
    </location>
</feature>
<dbReference type="Pfam" id="PF01738">
    <property type="entry name" value="DLH"/>
    <property type="match status" value="1"/>
</dbReference>
<dbReference type="Proteomes" id="UP001589789">
    <property type="component" value="Unassembled WGS sequence"/>
</dbReference>
<name>A0ABV6J3P5_9PROT</name>
<protein>
    <submittedName>
        <fullName evidence="3">Dienelactone hydrolase family protein</fullName>
        <ecNumber evidence="3">3.1.-.-</ecNumber>
    </submittedName>
</protein>
<evidence type="ECO:0000313" key="3">
    <source>
        <dbReference type="EMBL" id="MFC0389560.1"/>
    </source>
</evidence>
<dbReference type="PANTHER" id="PTHR46623">
    <property type="entry name" value="CARBOXYMETHYLENEBUTENOLIDASE-RELATED"/>
    <property type="match status" value="1"/>
</dbReference>
<comment type="caution">
    <text evidence="3">The sequence shown here is derived from an EMBL/GenBank/DDBJ whole genome shotgun (WGS) entry which is preliminary data.</text>
</comment>